<keyword evidence="1" id="KW-0812">Transmembrane</keyword>
<evidence type="ECO:0000313" key="2">
    <source>
        <dbReference type="EMBL" id="KYG85476.1"/>
    </source>
</evidence>
<name>A0A150Y3G9_9BACT</name>
<dbReference type="Proteomes" id="UP000075663">
    <property type="component" value="Unassembled WGS sequence"/>
</dbReference>
<dbReference type="STRING" id="1914963.AWW67_15210"/>
<accession>A0A150Y3G9</accession>
<sequence length="218" mass="24992">MVIFLSLLNHNKKNDNIINTVYIHFVKLSASIFLISTLIILGCTNKLPEPEVKKDLPEINATISGEVWTPQYAGAVVSNTENLGGISVFIYDEAHLNSQKRNRLLQLSFTNNDFDWSPIRPINLFNTEDDFIVSSRFGENLDPFKRTYRTTEYNDAIGVEITEVREENGIYYLDGRFKSQPCYGGGDVFPNCLNIVGTFKNMRVFESYTDMSWYFKIP</sequence>
<dbReference type="EMBL" id="LRPB01000003">
    <property type="protein sequence ID" value="KYG85476.1"/>
    <property type="molecule type" value="Genomic_DNA"/>
</dbReference>
<feature type="transmembrane region" description="Helical" evidence="1">
    <location>
        <begin position="21"/>
        <end position="41"/>
    </location>
</feature>
<dbReference type="AlphaFoldDB" id="A0A150Y3G9"/>
<reference evidence="2 3" key="1">
    <citation type="submission" date="2016-01" db="EMBL/GenBank/DDBJ databases">
        <title>Genome sequencing of Roseivirga seohaensis SW-152.</title>
        <authorList>
            <person name="Selvaratnam C."/>
            <person name="Thevarajoo S."/>
            <person name="Goh K.M."/>
            <person name="Ee R."/>
            <person name="Chan K.-G."/>
            <person name="Chong C.S."/>
        </authorList>
    </citation>
    <scope>NUCLEOTIDE SEQUENCE [LARGE SCALE GENOMIC DNA]</scope>
    <source>
        <strain evidence="2 3">SW-152</strain>
    </source>
</reference>
<evidence type="ECO:0000313" key="3">
    <source>
        <dbReference type="Proteomes" id="UP000075663"/>
    </source>
</evidence>
<keyword evidence="1" id="KW-0472">Membrane</keyword>
<gene>
    <name evidence="2" type="ORF">AWW67_15210</name>
</gene>
<evidence type="ECO:0000256" key="1">
    <source>
        <dbReference type="SAM" id="Phobius"/>
    </source>
</evidence>
<protein>
    <submittedName>
        <fullName evidence="2">Uncharacterized protein</fullName>
    </submittedName>
</protein>
<proteinExistence type="predicted"/>
<keyword evidence="1" id="KW-1133">Transmembrane helix</keyword>
<comment type="caution">
    <text evidence="2">The sequence shown here is derived from an EMBL/GenBank/DDBJ whole genome shotgun (WGS) entry which is preliminary data.</text>
</comment>
<organism evidence="2 3">
    <name type="scientific">Roseivirga seohaensis</name>
    <dbReference type="NCBI Taxonomy" id="1914963"/>
    <lineage>
        <taxon>Bacteria</taxon>
        <taxon>Pseudomonadati</taxon>
        <taxon>Bacteroidota</taxon>
        <taxon>Cytophagia</taxon>
        <taxon>Cytophagales</taxon>
        <taxon>Roseivirgaceae</taxon>
        <taxon>Roseivirga</taxon>
    </lineage>
</organism>